<gene>
    <name evidence="1" type="ORF">XAT740_LOCUS25577</name>
</gene>
<sequence length="227" mass="27209">MHLLSTSSTLNQVLTNQVIPLRRQLTKLFKKHPTDLQRQNAFRRDAEREFVKAFTLPIPTALEKRVFHEKQVIESIRRQLQQDNLILRRTCDEYNTYYLSDRVEFQMKCLEYMDDHTQCFFKIYGMDESISEAQHLIEMIKSINSTLNQLELKYIIGMDYLNKFKIRDSTPLQLPYLYFLPEPNLELSVQPRFSTWNNSPIYPLATFLNQILRPLFDKYMKDTRLID</sequence>
<evidence type="ECO:0000313" key="2">
    <source>
        <dbReference type="Proteomes" id="UP000663828"/>
    </source>
</evidence>
<accession>A0A814Z1V3</accession>
<feature type="non-terminal residue" evidence="1">
    <location>
        <position position="227"/>
    </location>
</feature>
<proteinExistence type="predicted"/>
<protein>
    <submittedName>
        <fullName evidence="1">Uncharacterized protein</fullName>
    </submittedName>
</protein>
<keyword evidence="2" id="KW-1185">Reference proteome</keyword>
<dbReference type="AlphaFoldDB" id="A0A814Z1V3"/>
<dbReference type="Proteomes" id="UP000663828">
    <property type="component" value="Unassembled WGS sequence"/>
</dbReference>
<reference evidence="1" key="1">
    <citation type="submission" date="2021-02" db="EMBL/GenBank/DDBJ databases">
        <authorList>
            <person name="Nowell W R."/>
        </authorList>
    </citation>
    <scope>NUCLEOTIDE SEQUENCE</scope>
</reference>
<evidence type="ECO:0000313" key="1">
    <source>
        <dbReference type="EMBL" id="CAF1237865.1"/>
    </source>
</evidence>
<organism evidence="1 2">
    <name type="scientific">Adineta ricciae</name>
    <name type="common">Rotifer</name>
    <dbReference type="NCBI Taxonomy" id="249248"/>
    <lineage>
        <taxon>Eukaryota</taxon>
        <taxon>Metazoa</taxon>
        <taxon>Spiralia</taxon>
        <taxon>Gnathifera</taxon>
        <taxon>Rotifera</taxon>
        <taxon>Eurotatoria</taxon>
        <taxon>Bdelloidea</taxon>
        <taxon>Adinetida</taxon>
        <taxon>Adinetidae</taxon>
        <taxon>Adineta</taxon>
    </lineage>
</organism>
<dbReference type="EMBL" id="CAJNOR010002035">
    <property type="protein sequence ID" value="CAF1237865.1"/>
    <property type="molecule type" value="Genomic_DNA"/>
</dbReference>
<comment type="caution">
    <text evidence="1">The sequence shown here is derived from an EMBL/GenBank/DDBJ whole genome shotgun (WGS) entry which is preliminary data.</text>
</comment>
<name>A0A814Z1V3_ADIRI</name>